<dbReference type="EMBL" id="KE145359">
    <property type="protein sequence ID" value="EPE32230.1"/>
    <property type="molecule type" value="Genomic_DNA"/>
</dbReference>
<dbReference type="GO" id="GO:0000981">
    <property type="term" value="F:DNA-binding transcription factor activity, RNA polymerase II-specific"/>
    <property type="evidence" value="ECO:0007669"/>
    <property type="project" value="InterPro"/>
</dbReference>
<dbReference type="KEGG" id="glz:GLAREA_07363"/>
<dbReference type="HOGENOM" id="CLU_013866_5_1_1"/>
<keyword evidence="5" id="KW-1185">Reference proteome</keyword>
<evidence type="ECO:0000313" key="5">
    <source>
        <dbReference type="Proteomes" id="UP000016922"/>
    </source>
</evidence>
<dbReference type="PROSITE" id="PS50048">
    <property type="entry name" value="ZN2_CY6_FUNGAL_2"/>
    <property type="match status" value="1"/>
</dbReference>
<dbReference type="PANTHER" id="PTHR38791:SF5">
    <property type="entry name" value="TRANSCRIPTION FACTOR DBAG-RELATED"/>
    <property type="match status" value="1"/>
</dbReference>
<proteinExistence type="predicted"/>
<dbReference type="InterPro" id="IPR053175">
    <property type="entry name" value="DHMBA_Reg_Transcription_Factor"/>
</dbReference>
<evidence type="ECO:0000256" key="1">
    <source>
        <dbReference type="ARBA" id="ARBA00023242"/>
    </source>
</evidence>
<protein>
    <submittedName>
        <fullName evidence="4">Zn2/Cys6 DNA-binding protein</fullName>
    </submittedName>
</protein>
<sequence length="552" mass="61517">MVPSGKKPSGGCHACRARKTRCDQKPDGCTQCQKAKRVCPGYRSKGDLIFRDESTNVVKKIKAREAKKQSKIKSSSTAPSSPSTSLVSTEHGQDDLSTTSSPREIQREEHSPLTIVYSVSQDLEDRAINIFVYNYVLDPNGPSTGHLDRVTQLSRAQSLDDWVFTAMKAVGLAAYSHMAKAPSLLNHARYQYMKAIRLTNEALRSHNVTKDTTLMAIQILGIFEQVTGCKQKSIQDWIQHILGAAAVIKLRGKRQSETPEGRRMLVSVTSNLLIRCVYGRMRLPIHLRQYMENAIELSGHLSIGLKAQGVMMLLADLRADIEEGLLSDPSAIILRATELNNMLADFTDNVPADWTYDIIHTDVESDIIYNGTYHIYYNSWVAHMWNAIRTQRIMIYNLIKESLQAGMTCTPPMFTKEGFVSQFQIATEMQRSLQHDILSSVPQHIGIGDPPSSTAKASDTNPIPTSGGLFIMWHLWLVGIVDGTPAPMRSYVARILHSIGDVQGIQQAHVFADLVQRTSYIEVWHEKENVGSLQMEAEVSGSSHGHQMIEAE</sequence>
<dbReference type="GO" id="GO:0003677">
    <property type="term" value="F:DNA binding"/>
    <property type="evidence" value="ECO:0007669"/>
    <property type="project" value="UniProtKB-KW"/>
</dbReference>
<dbReference type="PANTHER" id="PTHR38791">
    <property type="entry name" value="ZN(II)2CYS6 TRANSCRIPTION FACTOR (EUROFUNG)-RELATED-RELATED"/>
    <property type="match status" value="1"/>
</dbReference>
<dbReference type="Pfam" id="PF11951">
    <property type="entry name" value="Fungal_trans_2"/>
    <property type="match status" value="1"/>
</dbReference>
<dbReference type="InterPro" id="IPR001138">
    <property type="entry name" value="Zn2Cys6_DnaBD"/>
</dbReference>
<feature type="compositionally biased region" description="Low complexity" evidence="2">
    <location>
        <begin position="72"/>
        <end position="85"/>
    </location>
</feature>
<dbReference type="Gene3D" id="4.10.240.10">
    <property type="entry name" value="Zn(2)-C6 fungal-type DNA-binding domain"/>
    <property type="match status" value="1"/>
</dbReference>
<dbReference type="PROSITE" id="PS00463">
    <property type="entry name" value="ZN2_CY6_FUNGAL_1"/>
    <property type="match status" value="1"/>
</dbReference>
<dbReference type="GeneID" id="19466416"/>
<feature type="region of interest" description="Disordered" evidence="2">
    <location>
        <begin position="65"/>
        <end position="109"/>
    </location>
</feature>
<feature type="domain" description="Zn(2)-C6 fungal-type" evidence="3">
    <location>
        <begin position="11"/>
        <end position="39"/>
    </location>
</feature>
<accession>S3D359</accession>
<keyword evidence="4" id="KW-0238">DNA-binding</keyword>
<dbReference type="OrthoDB" id="5429770at2759"/>
<evidence type="ECO:0000313" key="4">
    <source>
        <dbReference type="EMBL" id="EPE32230.1"/>
    </source>
</evidence>
<feature type="compositionally biased region" description="Polar residues" evidence="2">
    <location>
        <begin position="86"/>
        <end position="103"/>
    </location>
</feature>
<dbReference type="CDD" id="cd00067">
    <property type="entry name" value="GAL4"/>
    <property type="match status" value="1"/>
</dbReference>
<dbReference type="GO" id="GO:0008270">
    <property type="term" value="F:zinc ion binding"/>
    <property type="evidence" value="ECO:0007669"/>
    <property type="project" value="InterPro"/>
</dbReference>
<gene>
    <name evidence="4" type="ORF">GLAREA_07363</name>
</gene>
<dbReference type="RefSeq" id="XP_008080242.1">
    <property type="nucleotide sequence ID" value="XM_008082051.1"/>
</dbReference>
<dbReference type="AlphaFoldDB" id="S3D359"/>
<keyword evidence="1" id="KW-0539">Nucleus</keyword>
<organism evidence="4 5">
    <name type="scientific">Glarea lozoyensis (strain ATCC 20868 / MF5171)</name>
    <dbReference type="NCBI Taxonomy" id="1116229"/>
    <lineage>
        <taxon>Eukaryota</taxon>
        <taxon>Fungi</taxon>
        <taxon>Dikarya</taxon>
        <taxon>Ascomycota</taxon>
        <taxon>Pezizomycotina</taxon>
        <taxon>Leotiomycetes</taxon>
        <taxon>Helotiales</taxon>
        <taxon>Helotiaceae</taxon>
        <taxon>Glarea</taxon>
    </lineage>
</organism>
<dbReference type="SMART" id="SM00066">
    <property type="entry name" value="GAL4"/>
    <property type="match status" value="1"/>
</dbReference>
<name>S3D359_GLAL2</name>
<evidence type="ECO:0000256" key="2">
    <source>
        <dbReference type="SAM" id="MobiDB-lite"/>
    </source>
</evidence>
<dbReference type="InterPro" id="IPR036864">
    <property type="entry name" value="Zn2-C6_fun-type_DNA-bd_sf"/>
</dbReference>
<dbReference type="SUPFAM" id="SSF57701">
    <property type="entry name" value="Zn2/Cys6 DNA-binding domain"/>
    <property type="match status" value="1"/>
</dbReference>
<dbReference type="Proteomes" id="UP000016922">
    <property type="component" value="Unassembled WGS sequence"/>
</dbReference>
<reference evidence="4 5" key="1">
    <citation type="journal article" date="2013" name="BMC Genomics">
        <title>Genomics-driven discovery of the pneumocandin biosynthetic gene cluster in the fungus Glarea lozoyensis.</title>
        <authorList>
            <person name="Chen L."/>
            <person name="Yue Q."/>
            <person name="Zhang X."/>
            <person name="Xiang M."/>
            <person name="Wang C."/>
            <person name="Li S."/>
            <person name="Che Y."/>
            <person name="Ortiz-Lopez F.J."/>
            <person name="Bills G.F."/>
            <person name="Liu X."/>
            <person name="An Z."/>
        </authorList>
    </citation>
    <scope>NUCLEOTIDE SEQUENCE [LARGE SCALE GENOMIC DNA]</scope>
    <source>
        <strain evidence="5">ATCC 20868 / MF5171</strain>
    </source>
</reference>
<dbReference type="InterPro" id="IPR021858">
    <property type="entry name" value="Fun_TF"/>
</dbReference>
<evidence type="ECO:0000259" key="3">
    <source>
        <dbReference type="PROSITE" id="PS50048"/>
    </source>
</evidence>
<dbReference type="OMA" id="TWAIRVW"/>